<dbReference type="SUPFAM" id="SSF52540">
    <property type="entry name" value="P-loop containing nucleoside triphosphate hydrolases"/>
    <property type="match status" value="1"/>
</dbReference>
<dbReference type="Gene3D" id="3.40.50.300">
    <property type="entry name" value="P-loop containing nucleotide triphosphate hydrolases"/>
    <property type="match status" value="1"/>
</dbReference>
<keyword evidence="2" id="KW-0547">Nucleotide-binding</keyword>
<gene>
    <name evidence="6" type="ORF">B6254_0392</name>
</gene>
<keyword evidence="3 6" id="KW-0067">ATP-binding</keyword>
<dbReference type="GO" id="GO:0015418">
    <property type="term" value="F:ABC-type quaternary ammonium compound transporting activity"/>
    <property type="evidence" value="ECO:0007669"/>
    <property type="project" value="UniProtKB-EC"/>
</dbReference>
<accession>A0A2S1KPB4</accession>
<dbReference type="EMBL" id="CP020928">
    <property type="protein sequence ID" value="AWF94825.1"/>
    <property type="molecule type" value="Genomic_DNA"/>
</dbReference>
<dbReference type="InterPro" id="IPR017871">
    <property type="entry name" value="ABC_transporter-like_CS"/>
</dbReference>
<evidence type="ECO:0000256" key="1">
    <source>
        <dbReference type="ARBA" id="ARBA00022448"/>
    </source>
</evidence>
<dbReference type="GO" id="GO:0016887">
    <property type="term" value="F:ATP hydrolysis activity"/>
    <property type="evidence" value="ECO:0007669"/>
    <property type="project" value="InterPro"/>
</dbReference>
<keyword evidence="1" id="KW-0813">Transport</keyword>
<dbReference type="EC" id="7.6.2.9" evidence="4"/>
<sequence length="307" mass="33262">MGVDEMIEFRHISKIYQGQAAVNDLNLTIDAGELFVLVGPSGSGKTTALKLINRLVEPTDGDTYVRGTRAIDYKLEDLRGGIGYVLQNSALFPNMTIIQNAGIQLEASGVALADRQTRVNELLDRVGLDHTNYAQRMPNELSGGEQQRVGIVRALAAEPDIILMDEPFSALDPLSRRSLQDLVLELHADLGTTILFVTHDMGEALRLGNRIGVMYDGVLQQVGSPQEITTHPANELVETLFSERRIALIQDVLDAGFGQAITTPATMTLVPTDSVATLSEALLTHDTVTVADVSLTTADLLRFVARG</sequence>
<dbReference type="AlphaFoldDB" id="A0A2S1KPB4"/>
<dbReference type="GO" id="GO:0005524">
    <property type="term" value="F:ATP binding"/>
    <property type="evidence" value="ECO:0007669"/>
    <property type="project" value="UniProtKB-KW"/>
</dbReference>
<evidence type="ECO:0000256" key="4">
    <source>
        <dbReference type="ARBA" id="ARBA00066388"/>
    </source>
</evidence>
<evidence type="ECO:0000256" key="2">
    <source>
        <dbReference type="ARBA" id="ARBA00022741"/>
    </source>
</evidence>
<reference evidence="6 7" key="1">
    <citation type="submission" date="2017-04" db="EMBL/GenBank/DDBJ databases">
        <title>Weissella cibaria strain m2 complete genome.</title>
        <authorList>
            <person name="Pan Q."/>
            <person name="Tan M."/>
            <person name="Yao F."/>
            <person name="Su S."/>
        </authorList>
    </citation>
    <scope>NUCLEOTIDE SEQUENCE [LARGE SCALE GENOMIC DNA]</scope>
    <source>
        <strain evidence="6 7">M2</strain>
    </source>
</reference>
<name>A0A2S1KPB4_9LACO</name>
<dbReference type="Proteomes" id="UP000244870">
    <property type="component" value="Chromosome"/>
</dbReference>
<dbReference type="PANTHER" id="PTHR43869">
    <property type="entry name" value="GLYCINE BETAINE/PROLINE BETAINE TRANSPORT SYSTEM ATP-BINDING PROTEIN PROV"/>
    <property type="match status" value="1"/>
</dbReference>
<evidence type="ECO:0000259" key="5">
    <source>
        <dbReference type="PROSITE" id="PS50893"/>
    </source>
</evidence>
<dbReference type="PROSITE" id="PS00211">
    <property type="entry name" value="ABC_TRANSPORTER_1"/>
    <property type="match status" value="1"/>
</dbReference>
<dbReference type="SMART" id="SM00382">
    <property type="entry name" value="AAA"/>
    <property type="match status" value="1"/>
</dbReference>
<dbReference type="InterPro" id="IPR027417">
    <property type="entry name" value="P-loop_NTPase"/>
</dbReference>
<dbReference type="InterPro" id="IPR051921">
    <property type="entry name" value="ABC_osmolyte_uptake_ATP-bind"/>
</dbReference>
<feature type="domain" description="ABC transporter" evidence="5">
    <location>
        <begin position="7"/>
        <end position="241"/>
    </location>
</feature>
<dbReference type="PROSITE" id="PS50893">
    <property type="entry name" value="ABC_TRANSPORTER_2"/>
    <property type="match status" value="1"/>
</dbReference>
<dbReference type="PANTHER" id="PTHR43869:SF1">
    <property type="entry name" value="GLYCINE BETAINE_PROLINE BETAINE TRANSPORT SYSTEM ATP-BINDING PROTEIN PROV"/>
    <property type="match status" value="1"/>
</dbReference>
<dbReference type="InterPro" id="IPR003439">
    <property type="entry name" value="ABC_transporter-like_ATP-bd"/>
</dbReference>
<evidence type="ECO:0000313" key="6">
    <source>
        <dbReference type="EMBL" id="AWF94825.1"/>
    </source>
</evidence>
<proteinExistence type="predicted"/>
<dbReference type="FunFam" id="3.40.50.300:FF:000425">
    <property type="entry name" value="Probable ABC transporter, ATP-binding subunit"/>
    <property type="match status" value="1"/>
</dbReference>
<protein>
    <recommendedName>
        <fullName evidence="4">ABC-type quaternary amine transporter</fullName>
        <ecNumber evidence="4">7.6.2.9</ecNumber>
    </recommendedName>
</protein>
<organism evidence="6 7">
    <name type="scientific">Weissella cibaria</name>
    <dbReference type="NCBI Taxonomy" id="137591"/>
    <lineage>
        <taxon>Bacteria</taxon>
        <taxon>Bacillati</taxon>
        <taxon>Bacillota</taxon>
        <taxon>Bacilli</taxon>
        <taxon>Lactobacillales</taxon>
        <taxon>Lactobacillaceae</taxon>
        <taxon>Weissella</taxon>
    </lineage>
</organism>
<evidence type="ECO:0000256" key="3">
    <source>
        <dbReference type="ARBA" id="ARBA00022840"/>
    </source>
</evidence>
<dbReference type="InterPro" id="IPR003593">
    <property type="entry name" value="AAA+_ATPase"/>
</dbReference>
<dbReference type="Pfam" id="PF00005">
    <property type="entry name" value="ABC_tran"/>
    <property type="match status" value="1"/>
</dbReference>
<evidence type="ECO:0000313" key="7">
    <source>
        <dbReference type="Proteomes" id="UP000244870"/>
    </source>
</evidence>